<dbReference type="InterPro" id="IPR023214">
    <property type="entry name" value="HAD_sf"/>
</dbReference>
<comment type="caution">
    <text evidence="1">The sequence shown here is derived from an EMBL/GenBank/DDBJ whole genome shotgun (WGS) entry which is preliminary data.</text>
</comment>
<gene>
    <name evidence="1" type="ORF">QR695_12030</name>
</gene>
<dbReference type="Pfam" id="PF08282">
    <property type="entry name" value="Hydrolase_3"/>
    <property type="match status" value="1"/>
</dbReference>
<keyword evidence="2" id="KW-1185">Reference proteome</keyword>
<dbReference type="SFLD" id="SFLDG01140">
    <property type="entry name" value="C2.B:_Phosphomannomutase_and_P"/>
    <property type="match status" value="1"/>
</dbReference>
<organism evidence="1 2">
    <name type="scientific">Exiguobacterium mexicanum</name>
    <dbReference type="NCBI Taxonomy" id="340146"/>
    <lineage>
        <taxon>Bacteria</taxon>
        <taxon>Bacillati</taxon>
        <taxon>Bacillota</taxon>
        <taxon>Bacilli</taxon>
        <taxon>Bacillales</taxon>
        <taxon>Bacillales Family XII. Incertae Sedis</taxon>
        <taxon>Exiguobacterium</taxon>
    </lineage>
</organism>
<dbReference type="PANTHER" id="PTHR10000">
    <property type="entry name" value="PHOSPHOSERINE PHOSPHATASE"/>
    <property type="match status" value="1"/>
</dbReference>
<dbReference type="SUPFAM" id="SSF56784">
    <property type="entry name" value="HAD-like"/>
    <property type="match status" value="1"/>
</dbReference>
<accession>A0ABT7MRB0</accession>
<keyword evidence="1" id="KW-0378">Hydrolase</keyword>
<dbReference type="RefSeq" id="WP_214834060.1">
    <property type="nucleotide sequence ID" value="NZ_CP183077.1"/>
</dbReference>
<proteinExistence type="predicted"/>
<reference evidence="1 2" key="1">
    <citation type="submission" date="2023-06" db="EMBL/GenBank/DDBJ databases">
        <title>Influencing factors and mechanism of Cr(VI) reduction by facultative anaerobic Exiguobacterium sp. PY14.</title>
        <authorList>
            <person name="Zou L."/>
        </authorList>
    </citation>
    <scope>NUCLEOTIDE SEQUENCE [LARGE SCALE GENOMIC DNA]</scope>
    <source>
        <strain evidence="1 2">PY14</strain>
    </source>
</reference>
<dbReference type="EC" id="3.-.-.-" evidence="1"/>
<evidence type="ECO:0000313" key="1">
    <source>
        <dbReference type="EMBL" id="MDL5377727.1"/>
    </source>
</evidence>
<dbReference type="PROSITE" id="PS01228">
    <property type="entry name" value="COF_1"/>
    <property type="match status" value="1"/>
</dbReference>
<dbReference type="SFLD" id="SFLDS00003">
    <property type="entry name" value="Haloacid_Dehalogenase"/>
    <property type="match status" value="1"/>
</dbReference>
<dbReference type="PANTHER" id="PTHR10000:SF55">
    <property type="entry name" value="5-AMINO-6-(5-PHOSPHO-D-RIBITYLAMINO)URACIL PHOSPHATASE YCSE"/>
    <property type="match status" value="1"/>
</dbReference>
<dbReference type="InterPro" id="IPR000150">
    <property type="entry name" value="Cof"/>
</dbReference>
<dbReference type="InterPro" id="IPR036412">
    <property type="entry name" value="HAD-like_sf"/>
</dbReference>
<dbReference type="NCBIfam" id="TIGR01484">
    <property type="entry name" value="HAD-SF-IIB"/>
    <property type="match status" value="1"/>
</dbReference>
<dbReference type="InterPro" id="IPR006379">
    <property type="entry name" value="HAD-SF_hydro_IIB"/>
</dbReference>
<evidence type="ECO:0000313" key="2">
    <source>
        <dbReference type="Proteomes" id="UP001230807"/>
    </source>
</evidence>
<dbReference type="Gene3D" id="3.30.1240.10">
    <property type="match status" value="1"/>
</dbReference>
<dbReference type="Proteomes" id="UP001230807">
    <property type="component" value="Unassembled WGS sequence"/>
</dbReference>
<sequence>MKLIAIDLDGTLLSRTGVITEANQEAIRRRQAKGDLVSISSGRSIHDIEELLKRSDLSCPILSGNGAIAFYENERIYYHALPKDVVQELWNVAHEHGAYVEFYTNAGVKVLRSGTDLLKGELDEVLPHDQSFTREWGEREIEIQNEQFGLTYVDAIEDIDFEADEVYKVFVYSFDRRKLHELRKLYEPRTDILITTAGWTKIEIGHPKASKGMVLTQLAEHHDIPPSDIVAIGDNLNDISMFEVAEKRIAMGNAVDPLKDISTHITKDVEADGVAYALDHYIDN</sequence>
<name>A0ABT7MRB0_9BACL</name>
<dbReference type="EMBL" id="JASWER010000010">
    <property type="protein sequence ID" value="MDL5377727.1"/>
    <property type="molecule type" value="Genomic_DNA"/>
</dbReference>
<dbReference type="Gene3D" id="3.40.50.1000">
    <property type="entry name" value="HAD superfamily/HAD-like"/>
    <property type="match status" value="1"/>
</dbReference>
<protein>
    <submittedName>
        <fullName evidence="1">HAD family hydrolase</fullName>
        <ecNumber evidence="1">3.-.-.-</ecNumber>
    </submittedName>
</protein>
<dbReference type="CDD" id="cd07516">
    <property type="entry name" value="HAD_Pase"/>
    <property type="match status" value="1"/>
</dbReference>
<dbReference type="NCBIfam" id="TIGR00099">
    <property type="entry name" value="Cof-subfamily"/>
    <property type="match status" value="1"/>
</dbReference>
<dbReference type="GO" id="GO:0016787">
    <property type="term" value="F:hydrolase activity"/>
    <property type="evidence" value="ECO:0007669"/>
    <property type="project" value="UniProtKB-KW"/>
</dbReference>